<feature type="domain" description="Daxx histone-binding" evidence="3">
    <location>
        <begin position="406"/>
        <end position="488"/>
    </location>
</feature>
<feature type="compositionally biased region" description="Acidic residues" evidence="2">
    <location>
        <begin position="515"/>
        <end position="531"/>
    </location>
</feature>
<dbReference type="InterPro" id="IPR046378">
    <property type="entry name" value="DAXX_histone-bd"/>
</dbReference>
<organism evidence="4 5">
    <name type="scientific">Orchesella dallaii</name>
    <dbReference type="NCBI Taxonomy" id="48710"/>
    <lineage>
        <taxon>Eukaryota</taxon>
        <taxon>Metazoa</taxon>
        <taxon>Ecdysozoa</taxon>
        <taxon>Arthropoda</taxon>
        <taxon>Hexapoda</taxon>
        <taxon>Collembola</taxon>
        <taxon>Entomobryomorpha</taxon>
        <taxon>Entomobryoidea</taxon>
        <taxon>Orchesellidae</taxon>
        <taxon>Orchesellinae</taxon>
        <taxon>Orchesella</taxon>
    </lineage>
</organism>
<name>A0ABP1Q6W3_9HEXA</name>
<accession>A0ABP1Q6W3</accession>
<feature type="coiled-coil region" evidence="1">
    <location>
        <begin position="288"/>
        <end position="315"/>
    </location>
</feature>
<evidence type="ECO:0000256" key="2">
    <source>
        <dbReference type="SAM" id="MobiDB-lite"/>
    </source>
</evidence>
<evidence type="ECO:0000313" key="5">
    <source>
        <dbReference type="Proteomes" id="UP001642540"/>
    </source>
</evidence>
<feature type="region of interest" description="Disordered" evidence="2">
    <location>
        <begin position="493"/>
        <end position="554"/>
    </location>
</feature>
<gene>
    <name evidence="4" type="ORF">ODALV1_LOCUS8021</name>
</gene>
<keyword evidence="1" id="KW-0175">Coiled coil</keyword>
<evidence type="ECO:0000259" key="3">
    <source>
        <dbReference type="Pfam" id="PF20920"/>
    </source>
</evidence>
<feature type="region of interest" description="Disordered" evidence="2">
    <location>
        <begin position="601"/>
        <end position="644"/>
    </location>
</feature>
<dbReference type="EMBL" id="CAXLJM020000024">
    <property type="protein sequence ID" value="CAL8091756.1"/>
    <property type="molecule type" value="Genomic_DNA"/>
</dbReference>
<reference evidence="4 5" key="1">
    <citation type="submission" date="2024-08" db="EMBL/GenBank/DDBJ databases">
        <authorList>
            <person name="Cucini C."/>
            <person name="Frati F."/>
        </authorList>
    </citation>
    <scope>NUCLEOTIDE SEQUENCE [LARGE SCALE GENOMIC DNA]</scope>
</reference>
<feature type="region of interest" description="Disordered" evidence="2">
    <location>
        <begin position="156"/>
        <end position="180"/>
    </location>
</feature>
<feature type="region of interest" description="Disordered" evidence="2">
    <location>
        <begin position="455"/>
        <end position="478"/>
    </location>
</feature>
<keyword evidence="5" id="KW-1185">Reference proteome</keyword>
<feature type="compositionally biased region" description="Low complexity" evidence="2">
    <location>
        <begin position="42"/>
        <end position="53"/>
    </location>
</feature>
<dbReference type="InterPro" id="IPR046426">
    <property type="entry name" value="DAXX_histone-bd_sf"/>
</dbReference>
<feature type="compositionally biased region" description="Polar residues" evidence="2">
    <location>
        <begin position="632"/>
        <end position="644"/>
    </location>
</feature>
<protein>
    <recommendedName>
        <fullName evidence="3">Daxx histone-binding domain-containing protein</fullName>
    </recommendedName>
</protein>
<feature type="compositionally biased region" description="Basic and acidic residues" evidence="2">
    <location>
        <begin position="607"/>
        <end position="628"/>
    </location>
</feature>
<evidence type="ECO:0000256" key="1">
    <source>
        <dbReference type="SAM" id="Coils"/>
    </source>
</evidence>
<dbReference type="Pfam" id="PF20920">
    <property type="entry name" value="DAXX_hist_bd"/>
    <property type="match status" value="1"/>
</dbReference>
<evidence type="ECO:0000313" key="4">
    <source>
        <dbReference type="EMBL" id="CAL8091756.1"/>
    </source>
</evidence>
<comment type="caution">
    <text evidence="4">The sequence shown here is derived from an EMBL/GenBank/DDBJ whole genome shotgun (WGS) entry which is preliminary data.</text>
</comment>
<dbReference type="Gene3D" id="1.20.58.2170">
    <property type="match status" value="1"/>
</dbReference>
<dbReference type="Proteomes" id="UP001642540">
    <property type="component" value="Unassembled WGS sequence"/>
</dbReference>
<feature type="region of interest" description="Disordered" evidence="2">
    <location>
        <begin position="40"/>
        <end position="67"/>
    </location>
</feature>
<proteinExistence type="predicted"/>
<sequence>MAAVSAKMGFEDDIICLSSSDEEPSPVSCNDILDTVLDPRKSASSPIVASTSSKSRELKNGRSTATPKHRNLFSTYLPVKDETDDNEVILDDDNYEIEYIRDESDPHHEVHAIVSSDDEIQVLNGNDEPEVQERLMNSEPEDSVPVVEKVVVHSFGGNSSKRPSIEDTEPMPGPSTGLTKANGCADYVKLNREATEQFLNDLRRKSHIKGKHLQKVRSKFDKVLDEIEHLPQNVHENLHPEIENAIEAISNLPSKPWGTIRQLLDLMSPSKVILLLPLTPEAQELRRQIEIQKAREKLEKEMKKIHQKIAYFDEQEVDFGDEDDHNSPYILVDKFTKKFINGFYRACDVHKSTRFTDRPVQKKINLKKCGANCSYDQINVEVERFLNKKGFLFNPDFKDIHNIFIKVNKSARLSLSEDEVWRSARETFTKVALVIKKRRQKDNLITLSDLMQSDDIKDPADQDEELRRKLEDNDRNRRSEAEVLDHFIKLQEEQGKTAEEVADEEDIDASPPPSDNEEDEEETEDTDDGDEITLRDRPDQDELVDEADDDEDETVLETDCFKLAMGQSSEVISSASETQLKVRRVETKENKEGSIEVQMAQPTESLATEKRSIEAEDEPPLKRIRTDELNDFSDSTTDCSAVEA</sequence>
<feature type="compositionally biased region" description="Acidic residues" evidence="2">
    <location>
        <begin position="541"/>
        <end position="554"/>
    </location>
</feature>